<feature type="transmembrane region" description="Helical" evidence="6">
    <location>
        <begin position="286"/>
        <end position="304"/>
    </location>
</feature>
<evidence type="ECO:0000256" key="5">
    <source>
        <dbReference type="SAM" id="MobiDB-lite"/>
    </source>
</evidence>
<feature type="transmembrane region" description="Helical" evidence="6">
    <location>
        <begin position="362"/>
        <end position="382"/>
    </location>
</feature>
<feature type="transmembrane region" description="Helical" evidence="6">
    <location>
        <begin position="54"/>
        <end position="78"/>
    </location>
</feature>
<comment type="subcellular location">
    <subcellularLocation>
        <location evidence="1">Membrane</location>
        <topology evidence="1">Multi-pass membrane protein</topology>
    </subcellularLocation>
</comment>
<feature type="transmembrane region" description="Helical" evidence="6">
    <location>
        <begin position="139"/>
        <end position="160"/>
    </location>
</feature>
<protein>
    <recommendedName>
        <fullName evidence="9">Major facilitator superfamily (MFS) profile domain-containing protein</fullName>
    </recommendedName>
</protein>
<keyword evidence="4 6" id="KW-0472">Membrane</keyword>
<feature type="transmembrane region" description="Helical" evidence="6">
    <location>
        <begin position="90"/>
        <end position="109"/>
    </location>
</feature>
<name>A0ABQ0M9Q8_MYCCL</name>
<feature type="transmembrane region" description="Helical" evidence="6">
    <location>
        <begin position="419"/>
        <end position="439"/>
    </location>
</feature>
<feature type="compositionally biased region" description="Basic and acidic residues" evidence="5">
    <location>
        <begin position="8"/>
        <end position="29"/>
    </location>
</feature>
<dbReference type="EMBL" id="DF849930">
    <property type="protein sequence ID" value="GAT60088.1"/>
    <property type="molecule type" value="Genomic_DNA"/>
</dbReference>
<feature type="transmembrane region" description="Helical" evidence="6">
    <location>
        <begin position="172"/>
        <end position="195"/>
    </location>
</feature>
<feature type="region of interest" description="Disordered" evidence="5">
    <location>
        <begin position="1"/>
        <end position="47"/>
    </location>
</feature>
<dbReference type="Proteomes" id="UP000815677">
    <property type="component" value="Unassembled WGS sequence"/>
</dbReference>
<reference evidence="7" key="1">
    <citation type="submission" date="2014-09" db="EMBL/GenBank/DDBJ databases">
        <title>Genome sequence of the luminous mushroom Mycena chlorophos for searching fungal bioluminescence genes.</title>
        <authorList>
            <person name="Tanaka Y."/>
            <person name="Kasuga D."/>
            <person name="Oba Y."/>
            <person name="Hase S."/>
            <person name="Sato K."/>
            <person name="Oba Y."/>
            <person name="Sakakibara Y."/>
        </authorList>
    </citation>
    <scope>NUCLEOTIDE SEQUENCE</scope>
</reference>
<dbReference type="SUPFAM" id="SSF103473">
    <property type="entry name" value="MFS general substrate transporter"/>
    <property type="match status" value="1"/>
</dbReference>
<feature type="transmembrane region" description="Helical" evidence="6">
    <location>
        <begin position="388"/>
        <end position="407"/>
    </location>
</feature>
<dbReference type="InterPro" id="IPR036259">
    <property type="entry name" value="MFS_trans_sf"/>
</dbReference>
<gene>
    <name evidence="7" type="ORF">MCHLO_16287</name>
</gene>
<evidence type="ECO:0000256" key="3">
    <source>
        <dbReference type="ARBA" id="ARBA00022989"/>
    </source>
</evidence>
<sequence>MAGAEIPEPDRVAEADEAEANSRDRHDRMSGLSDNNHYEPLQSPVSPTRRRTPWALVFGLALASYIYSLDSTTTFTYLSYATSEFGRHSLLGLIQVAQGIMVAVGKPFIAKVADVGSRGTAFLVVYTAVATARRIEAVVGGILLYSLGFTGLQLLTQVVIADATTLKWRGVFISLNSLPFLFNAIIGSNISAAILEHAGWRWGYGMFIILIPAGLAPLILTLFTSDHTLQRRSSPGPAGKPLLQRILAVAQELDAVGLVLIGASTSLILLPLSLAQHSTQGIRGGWAPILFLLGIGLIPVFAWWDFRHAKSPVIPFRFVVNRSVVGSSLIGALDFMAFYLTFIYLFSFVIVVKDWRIVNATYFTQIQTLAMTCCGFFTGIYMHRFRRYKALLVVGLIVRLLGVLLMFRARQPNGSTIELILTQLLQGIGGGIAALSISVGSQASVTATDVAMVTACVLLITEFGAAGGGAIAGAIWSDQMPERLAHYLPSLSQAERDRLFGSIIEAASKPLGDPVRDGVILAYSDVMNSMVLAASIVSVIPIFVALWMPDLYLGDQTGAAVPVGDVDDEAEPADDARVD</sequence>
<feature type="transmembrane region" description="Helical" evidence="6">
    <location>
        <begin position="115"/>
        <end position="132"/>
    </location>
</feature>
<keyword evidence="2 6" id="KW-0812">Transmembrane</keyword>
<accession>A0ABQ0M9Q8</accession>
<proteinExistence type="predicted"/>
<evidence type="ECO:0000256" key="1">
    <source>
        <dbReference type="ARBA" id="ARBA00004141"/>
    </source>
</evidence>
<feature type="transmembrane region" description="Helical" evidence="6">
    <location>
        <begin position="530"/>
        <end position="548"/>
    </location>
</feature>
<evidence type="ECO:0000313" key="7">
    <source>
        <dbReference type="EMBL" id="GAT60088.1"/>
    </source>
</evidence>
<organism evidence="7 8">
    <name type="scientific">Mycena chlorophos</name>
    <name type="common">Agaric fungus</name>
    <name type="synonym">Agaricus chlorophos</name>
    <dbReference type="NCBI Taxonomy" id="658473"/>
    <lineage>
        <taxon>Eukaryota</taxon>
        <taxon>Fungi</taxon>
        <taxon>Dikarya</taxon>
        <taxon>Basidiomycota</taxon>
        <taxon>Agaricomycotina</taxon>
        <taxon>Agaricomycetes</taxon>
        <taxon>Agaricomycetidae</taxon>
        <taxon>Agaricales</taxon>
        <taxon>Marasmiineae</taxon>
        <taxon>Mycenaceae</taxon>
        <taxon>Mycena</taxon>
    </lineage>
</organism>
<evidence type="ECO:0000256" key="4">
    <source>
        <dbReference type="ARBA" id="ARBA00023136"/>
    </source>
</evidence>
<evidence type="ECO:0000313" key="8">
    <source>
        <dbReference type="Proteomes" id="UP000815677"/>
    </source>
</evidence>
<evidence type="ECO:0000256" key="6">
    <source>
        <dbReference type="SAM" id="Phobius"/>
    </source>
</evidence>
<dbReference type="PANTHER" id="PTHR23501">
    <property type="entry name" value="MAJOR FACILITATOR SUPERFAMILY"/>
    <property type="match status" value="1"/>
</dbReference>
<feature type="transmembrane region" description="Helical" evidence="6">
    <location>
        <begin position="255"/>
        <end position="274"/>
    </location>
</feature>
<evidence type="ECO:0000256" key="2">
    <source>
        <dbReference type="ARBA" id="ARBA00022692"/>
    </source>
</evidence>
<feature type="transmembrane region" description="Helical" evidence="6">
    <location>
        <begin position="451"/>
        <end position="476"/>
    </location>
</feature>
<dbReference type="Gene3D" id="1.20.1250.20">
    <property type="entry name" value="MFS general substrate transporter like domains"/>
    <property type="match status" value="2"/>
</dbReference>
<keyword evidence="3 6" id="KW-1133">Transmembrane helix</keyword>
<feature type="transmembrane region" description="Helical" evidence="6">
    <location>
        <begin position="324"/>
        <end position="350"/>
    </location>
</feature>
<evidence type="ECO:0008006" key="9">
    <source>
        <dbReference type="Google" id="ProtNLM"/>
    </source>
</evidence>
<feature type="transmembrane region" description="Helical" evidence="6">
    <location>
        <begin position="202"/>
        <end position="223"/>
    </location>
</feature>
<dbReference type="PANTHER" id="PTHR23501:SF87">
    <property type="entry name" value="SIDEROPHORE IRON TRANSPORTER 2"/>
    <property type="match status" value="1"/>
</dbReference>
<keyword evidence="8" id="KW-1185">Reference proteome</keyword>